<dbReference type="OrthoDB" id="9801912at2"/>
<evidence type="ECO:0000256" key="2">
    <source>
        <dbReference type="ARBA" id="ARBA00005695"/>
    </source>
</evidence>
<dbReference type="InterPro" id="IPR039424">
    <property type="entry name" value="SBP_5"/>
</dbReference>
<protein>
    <submittedName>
        <fullName evidence="6">ABC transporter substrate-binding protein</fullName>
    </submittedName>
</protein>
<dbReference type="PIRSF" id="PIRSF002741">
    <property type="entry name" value="MppA"/>
    <property type="match status" value="1"/>
</dbReference>
<dbReference type="Gene3D" id="3.10.105.10">
    <property type="entry name" value="Dipeptide-binding Protein, Domain 3"/>
    <property type="match status" value="1"/>
</dbReference>
<dbReference type="GO" id="GO:0030288">
    <property type="term" value="C:outer membrane-bounded periplasmic space"/>
    <property type="evidence" value="ECO:0007669"/>
    <property type="project" value="UniProtKB-ARBA"/>
</dbReference>
<proteinExistence type="inferred from homology"/>
<evidence type="ECO:0000256" key="3">
    <source>
        <dbReference type="ARBA" id="ARBA00022448"/>
    </source>
</evidence>
<dbReference type="NCBIfam" id="TIGR01409">
    <property type="entry name" value="TAT_signal_seq"/>
    <property type="match status" value="1"/>
</dbReference>
<evidence type="ECO:0000256" key="4">
    <source>
        <dbReference type="ARBA" id="ARBA00022729"/>
    </source>
</evidence>
<evidence type="ECO:0000313" key="6">
    <source>
        <dbReference type="EMBL" id="KAA1177047.1"/>
    </source>
</evidence>
<reference evidence="6 7" key="1">
    <citation type="submission" date="2019-07" db="EMBL/GenBank/DDBJ databases">
        <title>The Draft Genome Sequence of Rhizobium tropici SARCC-755 Associated with Superior Nodulation on Pigeonpea (Cajanus cajan (L.) Millsp.).</title>
        <authorList>
            <person name="Bopape F.L."/>
            <person name="Hassen A.I."/>
            <person name="Swanevelder Z.H."/>
            <person name="Gwata E.T."/>
        </authorList>
    </citation>
    <scope>NUCLEOTIDE SEQUENCE [LARGE SCALE GENOMIC DNA]</scope>
    <source>
        <strain evidence="6 7">SARCC-755</strain>
    </source>
</reference>
<dbReference type="PROSITE" id="PS51318">
    <property type="entry name" value="TAT"/>
    <property type="match status" value="1"/>
</dbReference>
<dbReference type="PANTHER" id="PTHR30290:SF9">
    <property type="entry name" value="OLIGOPEPTIDE-BINDING PROTEIN APPA"/>
    <property type="match status" value="1"/>
</dbReference>
<dbReference type="InterPro" id="IPR000914">
    <property type="entry name" value="SBP_5_dom"/>
</dbReference>
<keyword evidence="4" id="KW-0732">Signal</keyword>
<evidence type="ECO:0000313" key="7">
    <source>
        <dbReference type="Proteomes" id="UP000323608"/>
    </source>
</evidence>
<dbReference type="GO" id="GO:1904680">
    <property type="term" value="F:peptide transmembrane transporter activity"/>
    <property type="evidence" value="ECO:0007669"/>
    <property type="project" value="TreeGrafter"/>
</dbReference>
<dbReference type="SUPFAM" id="SSF53850">
    <property type="entry name" value="Periplasmic binding protein-like II"/>
    <property type="match status" value="1"/>
</dbReference>
<feature type="domain" description="Solute-binding protein family 5" evidence="5">
    <location>
        <begin position="90"/>
        <end position="451"/>
    </location>
</feature>
<comment type="caution">
    <text evidence="6">The sequence shown here is derived from an EMBL/GenBank/DDBJ whole genome shotgun (WGS) entry which is preliminary data.</text>
</comment>
<dbReference type="EMBL" id="VNIP01000014">
    <property type="protein sequence ID" value="KAA1177047.1"/>
    <property type="molecule type" value="Genomic_DNA"/>
</dbReference>
<comment type="similarity">
    <text evidence="2">Belongs to the bacterial solute-binding protein 5 family.</text>
</comment>
<dbReference type="GO" id="GO:0015833">
    <property type="term" value="P:peptide transport"/>
    <property type="evidence" value="ECO:0007669"/>
    <property type="project" value="TreeGrafter"/>
</dbReference>
<dbReference type="CDD" id="cd08492">
    <property type="entry name" value="PBP2_NikA_DppA_OppA_like_15"/>
    <property type="match status" value="1"/>
</dbReference>
<dbReference type="InterPro" id="IPR006311">
    <property type="entry name" value="TAT_signal"/>
</dbReference>
<dbReference type="Pfam" id="PF00496">
    <property type="entry name" value="SBP_bac_5"/>
    <property type="match status" value="1"/>
</dbReference>
<organism evidence="6 7">
    <name type="scientific">Rhizobium tropici</name>
    <dbReference type="NCBI Taxonomy" id="398"/>
    <lineage>
        <taxon>Bacteria</taxon>
        <taxon>Pseudomonadati</taxon>
        <taxon>Pseudomonadota</taxon>
        <taxon>Alphaproteobacteria</taxon>
        <taxon>Hyphomicrobiales</taxon>
        <taxon>Rhizobiaceae</taxon>
        <taxon>Rhizobium/Agrobacterium group</taxon>
        <taxon>Rhizobium</taxon>
    </lineage>
</organism>
<gene>
    <name evidence="6" type="ORF">FP026_26170</name>
</gene>
<dbReference type="AlphaFoldDB" id="A0A5B0VQZ4"/>
<name>A0A5B0VQZ4_RHITR</name>
<dbReference type="InterPro" id="IPR019546">
    <property type="entry name" value="TAT_signal_bac_arc"/>
</dbReference>
<evidence type="ECO:0000259" key="5">
    <source>
        <dbReference type="Pfam" id="PF00496"/>
    </source>
</evidence>
<sequence>MGQNDVGKNCVVTRRDFLKSSAIAALSLSTGLQATETLADDKPARGGSLIWGVETEPTTLNPHLNGQAKAKLILRNAYECLLARSPDGGYVPWLAKDYAVSEDGRTYTFNLRDDVIFSDGEKFDAEAVVTNFLKLKEPIYSGSISAGHVSHISEATALDAHTVVLKLNDVYAPFLDGATSIEIISPKSFSSSQLKAGGREIAGTGPFILDRYIKGQDIRFIRNAAYNWAPANAGHQGPAYLDEVVCRFLPESAVRTGALTSGQVHVIEGISGNDAALFRDDPDFTYQSALNTGTPYTLYLNVTSAPTSEVTVRKAFLAAIDVERIIQSVYRGERKRAWGVLTPADTDFYDKSIEGSYGFDTDLANRLLDEAGWTSRDGDGIRTKDGKRLTIEIVQSQATLRDQRDVLLEAVQAQARQNAGIDVALRYVDAGTYANRQNDGQYGIIPNSTTTQENGLTLYFHYLPREKGGSINYSRTVAPEISAWLAEAASTLDVKKRFEIYSALQRFALREQALGLPLYVPEDQIAATAAVKGVGFRPFKRLPENAYDIWLEQPA</sequence>
<dbReference type="InterPro" id="IPR030678">
    <property type="entry name" value="Peptide/Ni-bd"/>
</dbReference>
<accession>A0A5B0VQZ4</accession>
<keyword evidence="3" id="KW-0813">Transport</keyword>
<evidence type="ECO:0000256" key="1">
    <source>
        <dbReference type="ARBA" id="ARBA00004418"/>
    </source>
</evidence>
<dbReference type="GO" id="GO:0043190">
    <property type="term" value="C:ATP-binding cassette (ABC) transporter complex"/>
    <property type="evidence" value="ECO:0007669"/>
    <property type="project" value="InterPro"/>
</dbReference>
<dbReference type="Gene3D" id="3.40.190.10">
    <property type="entry name" value="Periplasmic binding protein-like II"/>
    <property type="match status" value="1"/>
</dbReference>
<dbReference type="Proteomes" id="UP000323608">
    <property type="component" value="Unassembled WGS sequence"/>
</dbReference>
<dbReference type="PANTHER" id="PTHR30290">
    <property type="entry name" value="PERIPLASMIC BINDING COMPONENT OF ABC TRANSPORTER"/>
    <property type="match status" value="1"/>
</dbReference>
<comment type="subcellular location">
    <subcellularLocation>
        <location evidence="1">Periplasm</location>
    </subcellularLocation>
</comment>